<keyword evidence="2" id="KW-1185">Reference proteome</keyword>
<gene>
    <name evidence="1" type="ordered locus">RB2155</name>
</gene>
<evidence type="ECO:0000313" key="1">
    <source>
        <dbReference type="EMBL" id="CAD72457.1"/>
    </source>
</evidence>
<name>Q7UWA9_RHOBA</name>
<organism evidence="1 2">
    <name type="scientific">Rhodopirellula baltica (strain DSM 10527 / NCIMB 13988 / SH1)</name>
    <dbReference type="NCBI Taxonomy" id="243090"/>
    <lineage>
        <taxon>Bacteria</taxon>
        <taxon>Pseudomonadati</taxon>
        <taxon>Planctomycetota</taxon>
        <taxon>Planctomycetia</taxon>
        <taxon>Pirellulales</taxon>
        <taxon>Pirellulaceae</taxon>
        <taxon>Rhodopirellula</taxon>
    </lineage>
</organism>
<dbReference type="EnsemblBacteria" id="CAD72457">
    <property type="protein sequence ID" value="CAD72457"/>
    <property type="gene ID" value="RB2155"/>
</dbReference>
<dbReference type="HOGENOM" id="CLU_1685203_0_0_0"/>
<dbReference type="KEGG" id="rba:RB2155"/>
<reference evidence="1 2" key="1">
    <citation type="journal article" date="2003" name="Proc. Natl. Acad. Sci. U.S.A.">
        <title>Complete genome sequence of the marine planctomycete Pirellula sp. strain 1.</title>
        <authorList>
            <person name="Gloeckner F.O."/>
            <person name="Kube M."/>
            <person name="Bauer M."/>
            <person name="Teeling H."/>
            <person name="Lombardot T."/>
            <person name="Ludwig W."/>
            <person name="Gade D."/>
            <person name="Beck A."/>
            <person name="Borzym K."/>
            <person name="Heitmann K."/>
            <person name="Rabus R."/>
            <person name="Schlesner H."/>
            <person name="Amann R."/>
            <person name="Reinhardt R."/>
        </authorList>
    </citation>
    <scope>NUCLEOTIDE SEQUENCE [LARGE SCALE GENOMIC DNA]</scope>
    <source>
        <strain evidence="2">DSM 10527 / NCIMB 13988 / SH1</strain>
    </source>
</reference>
<dbReference type="InParanoid" id="Q7UWA9"/>
<accession>Q7UWA9</accession>
<evidence type="ECO:0000313" key="2">
    <source>
        <dbReference type="Proteomes" id="UP000001025"/>
    </source>
</evidence>
<dbReference type="AlphaFoldDB" id="Q7UWA9"/>
<dbReference type="Proteomes" id="UP000001025">
    <property type="component" value="Chromosome"/>
</dbReference>
<dbReference type="EMBL" id="BX294136">
    <property type="protein sequence ID" value="CAD72457.1"/>
    <property type="molecule type" value="Genomic_DNA"/>
</dbReference>
<sequence length="156" mass="17044">MRSGSGMRDTDELEAGLGGARLGGRTWVGGTVGDNCSTLVQMVFGSRWRPPCYRFLTFSVARWSPTETSTESTSRAVCEVGQGCELQMSWSLVWVGRDLDGELWLAEQLGTTVLLWCGWCLGHGGDHRATGFWDAGKIGVCCMNQDPKDLHDPVVL</sequence>
<protein>
    <submittedName>
        <fullName evidence="1">Uncharacterized protein</fullName>
    </submittedName>
</protein>
<proteinExistence type="predicted"/>
<dbReference type="STRING" id="243090.RB2155"/>